<dbReference type="RefSeq" id="WP_379715280.1">
    <property type="nucleotide sequence ID" value="NZ_JBHTBS010000012.1"/>
</dbReference>
<keyword evidence="2" id="KW-1185">Reference proteome</keyword>
<proteinExistence type="predicted"/>
<dbReference type="InterPro" id="IPR011990">
    <property type="entry name" value="TPR-like_helical_dom_sf"/>
</dbReference>
<sequence length="317" mass="36253">MNTTLRRLTAAASVLVVAGIVRMPLEQALTEDLRTQGLLSKPLNIETRKKVGQGFWAVSLGGLRTLVATVLNLRAFTFFENQRWVQLADTYETIVQLAPNTDYYWDTGSWHMAYNAAAYYQTSSDLPELRRRAEWRAWIERGTAFLEEGTKQNPDSWYLWSRLGWIYSDPNKLIDYEKSADAYVNAVKAGNALPFVQNGAAYALARVPGREDEALEIIRERRKQPRGRVPTMNALAFALEHRANPSGDTYQLALDIFGSETEAYEQLTPYYLEIRKNFPTDGMAEILKKLESRLSIPADKSVFKQREELEENPFNPW</sequence>
<evidence type="ECO:0000313" key="2">
    <source>
        <dbReference type="Proteomes" id="UP001596472"/>
    </source>
</evidence>
<comment type="caution">
    <text evidence="1">The sequence shown here is derived from an EMBL/GenBank/DDBJ whole genome shotgun (WGS) entry which is preliminary data.</text>
</comment>
<dbReference type="Gene3D" id="1.25.40.10">
    <property type="entry name" value="Tetratricopeptide repeat domain"/>
    <property type="match status" value="1"/>
</dbReference>
<protein>
    <submittedName>
        <fullName evidence="1">Tetratricopeptide repeat protein</fullName>
    </submittedName>
</protein>
<dbReference type="EMBL" id="JBHTBS010000012">
    <property type="protein sequence ID" value="MFC7339110.1"/>
    <property type="molecule type" value="Genomic_DNA"/>
</dbReference>
<evidence type="ECO:0000313" key="1">
    <source>
        <dbReference type="EMBL" id="MFC7339110.1"/>
    </source>
</evidence>
<accession>A0ABW2LC09</accession>
<organism evidence="1 2">
    <name type="scientific">Haloferula chungangensis</name>
    <dbReference type="NCBI Taxonomy" id="1048331"/>
    <lineage>
        <taxon>Bacteria</taxon>
        <taxon>Pseudomonadati</taxon>
        <taxon>Verrucomicrobiota</taxon>
        <taxon>Verrucomicrobiia</taxon>
        <taxon>Verrucomicrobiales</taxon>
        <taxon>Verrucomicrobiaceae</taxon>
        <taxon>Haloferula</taxon>
    </lineage>
</organism>
<name>A0ABW2LC09_9BACT</name>
<dbReference type="Proteomes" id="UP001596472">
    <property type="component" value="Unassembled WGS sequence"/>
</dbReference>
<gene>
    <name evidence="1" type="ORF">ACFQY0_18095</name>
</gene>
<reference evidence="2" key="1">
    <citation type="journal article" date="2019" name="Int. J. Syst. Evol. Microbiol.">
        <title>The Global Catalogue of Microorganisms (GCM) 10K type strain sequencing project: providing services to taxonomists for standard genome sequencing and annotation.</title>
        <authorList>
            <consortium name="The Broad Institute Genomics Platform"/>
            <consortium name="The Broad Institute Genome Sequencing Center for Infectious Disease"/>
            <person name="Wu L."/>
            <person name="Ma J."/>
        </authorList>
    </citation>
    <scope>NUCLEOTIDE SEQUENCE [LARGE SCALE GENOMIC DNA]</scope>
    <source>
        <strain evidence="2">CGMCC 4.1467</strain>
    </source>
</reference>